<name>A0A1D9MDG9_9RHOB</name>
<dbReference type="KEGG" id="rhp:LPB142_11680"/>
<evidence type="ECO:0000256" key="1">
    <source>
        <dbReference type="SAM" id="Phobius"/>
    </source>
</evidence>
<keyword evidence="1" id="KW-0472">Membrane</keyword>
<evidence type="ECO:0000313" key="3">
    <source>
        <dbReference type="Proteomes" id="UP000176562"/>
    </source>
</evidence>
<keyword evidence="1" id="KW-1133">Transmembrane helix</keyword>
<dbReference type="AlphaFoldDB" id="A0A1D9MDG9"/>
<dbReference type="Proteomes" id="UP000176562">
    <property type="component" value="Chromosome"/>
</dbReference>
<keyword evidence="1" id="KW-0812">Transmembrane</keyword>
<sequence length="175" mass="18686">MTNDFITMFAAGLFALIIVFAARHAAKKALGVVFPRWVMPAAAGLAMLGVTIWGEYAWFSRLRAGLPAEVVVLRSVEQSMGWRPWTYLVPITTRAIALDRRELVQVAPGIVSGKLILLQRWAPVQTVPVAWDCTKGARADLLDGATIGPDGALTAGAWVPLEADDAGLKAACMGG</sequence>
<dbReference type="STRING" id="1850250.LPB142_11680"/>
<evidence type="ECO:0000313" key="2">
    <source>
        <dbReference type="EMBL" id="AOZ69901.1"/>
    </source>
</evidence>
<protein>
    <submittedName>
        <fullName evidence="2">Uncharacterized protein</fullName>
    </submittedName>
</protein>
<organism evidence="2 3">
    <name type="scientific">Rhodobacter xanthinilyticus</name>
    <dbReference type="NCBI Taxonomy" id="1850250"/>
    <lineage>
        <taxon>Bacteria</taxon>
        <taxon>Pseudomonadati</taxon>
        <taxon>Pseudomonadota</taxon>
        <taxon>Alphaproteobacteria</taxon>
        <taxon>Rhodobacterales</taxon>
        <taxon>Rhodobacter group</taxon>
        <taxon>Rhodobacter</taxon>
    </lineage>
</organism>
<feature type="transmembrane region" description="Helical" evidence="1">
    <location>
        <begin position="41"/>
        <end position="59"/>
    </location>
</feature>
<dbReference type="RefSeq" id="WP_071166478.1">
    <property type="nucleotide sequence ID" value="NZ_CP017781.1"/>
</dbReference>
<reference evidence="2 3" key="1">
    <citation type="submission" date="2016-10" db="EMBL/GenBank/DDBJ databases">
        <title>Rhodobacter sp. LPB0142, isolated from sea water.</title>
        <authorList>
            <person name="Kim E."/>
            <person name="Yi H."/>
        </authorList>
    </citation>
    <scope>NUCLEOTIDE SEQUENCE [LARGE SCALE GENOMIC DNA]</scope>
    <source>
        <strain evidence="2 3">LPB0142</strain>
    </source>
</reference>
<gene>
    <name evidence="2" type="ORF">LPB142_11680</name>
</gene>
<dbReference type="EMBL" id="CP017781">
    <property type="protein sequence ID" value="AOZ69901.1"/>
    <property type="molecule type" value="Genomic_DNA"/>
</dbReference>
<accession>A0A1D9MDG9</accession>
<proteinExistence type="predicted"/>
<keyword evidence="3" id="KW-1185">Reference proteome</keyword>